<dbReference type="PRINTS" id="PR01434">
    <property type="entry name" value="NADHDHGNASE5"/>
</dbReference>
<evidence type="ECO:0000313" key="21">
    <source>
        <dbReference type="EMBL" id="CCI69566.1"/>
    </source>
</evidence>
<protein>
    <recommendedName>
        <fullName evidence="4 17">NADH-ubiquinone oxidoreductase chain 5</fullName>
        <ecNumber evidence="3 17">7.1.1.2</ecNumber>
    </recommendedName>
</protein>
<dbReference type="PANTHER" id="PTHR42829">
    <property type="entry name" value="NADH-UBIQUINONE OXIDOREDUCTASE CHAIN 5"/>
    <property type="match status" value="1"/>
</dbReference>
<evidence type="ECO:0000256" key="3">
    <source>
        <dbReference type="ARBA" id="ARBA00012944"/>
    </source>
</evidence>
<evidence type="ECO:0000256" key="12">
    <source>
        <dbReference type="ARBA" id="ARBA00023027"/>
    </source>
</evidence>
<evidence type="ECO:0000256" key="8">
    <source>
        <dbReference type="ARBA" id="ARBA00022792"/>
    </source>
</evidence>
<feature type="transmembrane region" description="Helical" evidence="17">
    <location>
        <begin position="415"/>
        <end position="438"/>
    </location>
</feature>
<sequence>MEIKKYVYYAYTLSMIFISFVSGVTVIYLLNTNASVFLEWELFSFNGASIIFLVLLDVMSMSFMFTVSLISSIIFMYCKYYMEGEKFYKRFLILLFLFVVSMMFLILSPNLISILLGWDGLGLTSYILVIYYQNENSCNSGMLTLLSNRMGDSMLLMSICLMYSSNSWSFMLETTQNSLLLYLIIMSAMTKSAQIPFSAWLPAAMAAPTPVSALVHSSTLVTAGVYLLVRFYNCFYDYSIFMALLILSTLTMIMSSWMANFEMDMKKIIALSTLSQLGLMMMILSLGRPELAFLHLITHAMFKSSIFMCAGVMIHNMKGSQDLRLTSNFLQGGLFLGLFFSMTNMSLCGFPFLAGFFSKELLLENALSSSYNSIFLLFSLVGMSLTLSYSLRVMFFMSSKSILSSEGTISDMSPFLIKTMFVMLMMSVTSGFVFNWILTPSLILFVNLDYFYKTALPIFLAIFFFLNYSQMKSENLHYKFNLVLFNKGAHLMMYLPFISAQGSSNFSLKKSYALSKNIDSGWLEYFLGLQTYNYLSFFNYKFFSSQLSSFLKLFLIVLFITLLTLMIFF</sequence>
<feature type="transmembrane region" description="Helical" evidence="17">
    <location>
        <begin position="178"/>
        <end position="201"/>
    </location>
</feature>
<feature type="transmembrane region" description="Helical" evidence="17">
    <location>
        <begin position="450"/>
        <end position="468"/>
    </location>
</feature>
<comment type="function">
    <text evidence="17">Core subunit of the mitochondrial membrane respiratory chain NADH dehydrogenase (Complex I) which catalyzes electron transfer from NADH through the respiratory chain, using ubiquinone as an electron acceptor. Essential for the catalytic activity and assembly of complex I.</text>
</comment>
<keyword evidence="14 17" id="KW-0496">Mitochondrion</keyword>
<evidence type="ECO:0000259" key="19">
    <source>
        <dbReference type="Pfam" id="PF00662"/>
    </source>
</evidence>
<keyword evidence="9" id="KW-1278">Translocase</keyword>
<evidence type="ECO:0000256" key="6">
    <source>
        <dbReference type="ARBA" id="ARBA00022660"/>
    </source>
</evidence>
<feature type="domain" description="NADH-Ubiquinone oxidoreductase (complex I) chain 5 N-terminal" evidence="19">
    <location>
        <begin position="44"/>
        <end position="91"/>
    </location>
</feature>
<keyword evidence="11 17" id="KW-1133">Transmembrane helix</keyword>
<dbReference type="GO" id="GO:0015990">
    <property type="term" value="P:electron transport coupled proton transport"/>
    <property type="evidence" value="ECO:0007669"/>
    <property type="project" value="TreeGrafter"/>
</dbReference>
<organism evidence="21">
    <name type="scientific">Metacrangonyx remyi</name>
    <dbReference type="NCBI Taxonomy" id="931576"/>
    <lineage>
        <taxon>Eukaryota</taxon>
        <taxon>Metazoa</taxon>
        <taxon>Ecdysozoa</taxon>
        <taxon>Arthropoda</taxon>
        <taxon>Crustacea</taxon>
        <taxon>Multicrustacea</taxon>
        <taxon>Malacostraca</taxon>
        <taxon>Eumalacostraca</taxon>
        <taxon>Peracarida</taxon>
        <taxon>Amphipoda</taxon>
        <taxon>Senticaudata</taxon>
        <taxon>Hadziida</taxon>
        <taxon>Hadzioidea</taxon>
        <taxon>Metacrangonyctidae</taxon>
        <taxon>Metacrangonyx</taxon>
    </lineage>
</organism>
<keyword evidence="8" id="KW-0999">Mitochondrion inner membrane</keyword>
<dbReference type="Pfam" id="PF06455">
    <property type="entry name" value="NADH5_C"/>
    <property type="match status" value="1"/>
</dbReference>
<dbReference type="PANTHER" id="PTHR42829:SF2">
    <property type="entry name" value="NADH-UBIQUINONE OXIDOREDUCTASE CHAIN 5"/>
    <property type="match status" value="1"/>
</dbReference>
<evidence type="ECO:0000256" key="10">
    <source>
        <dbReference type="ARBA" id="ARBA00022982"/>
    </source>
</evidence>
<dbReference type="InterPro" id="IPR001750">
    <property type="entry name" value="ND/Mrp_TM"/>
</dbReference>
<geneLocation type="mitochondrion" evidence="21"/>
<dbReference type="InterPro" id="IPR003945">
    <property type="entry name" value="NU5C-like"/>
</dbReference>
<evidence type="ECO:0000256" key="7">
    <source>
        <dbReference type="ARBA" id="ARBA00022692"/>
    </source>
</evidence>
<keyword evidence="15 17" id="KW-0472">Membrane</keyword>
<keyword evidence="13 17" id="KW-0830">Ubiquinone</keyword>
<proteinExistence type="inferred from homology"/>
<evidence type="ECO:0000256" key="17">
    <source>
        <dbReference type="RuleBase" id="RU003404"/>
    </source>
</evidence>
<name>K7ZVX3_9CRUS</name>
<gene>
    <name evidence="21" type="primary">nad5</name>
</gene>
<accession>K7ZVX3</accession>
<dbReference type="Pfam" id="PF00361">
    <property type="entry name" value="Proton_antipo_M"/>
    <property type="match status" value="1"/>
</dbReference>
<keyword evidence="6" id="KW-0679">Respiratory chain</keyword>
<feature type="transmembrane region" description="Helical" evidence="17">
    <location>
        <begin position="7"/>
        <end position="30"/>
    </location>
</feature>
<keyword evidence="10" id="KW-0249">Electron transport</keyword>
<feature type="transmembrane region" description="Helical" evidence="17">
    <location>
        <begin position="292"/>
        <end position="314"/>
    </location>
</feature>
<evidence type="ECO:0000256" key="9">
    <source>
        <dbReference type="ARBA" id="ARBA00022967"/>
    </source>
</evidence>
<feature type="transmembrane region" description="Helical" evidence="17">
    <location>
        <begin position="268"/>
        <end position="286"/>
    </location>
</feature>
<feature type="transmembrane region" description="Helical" evidence="17">
    <location>
        <begin position="238"/>
        <end position="261"/>
    </location>
</feature>
<comment type="subcellular location">
    <subcellularLocation>
        <location evidence="2">Mitochondrion inner membrane</location>
        <topology evidence="2">Multi-pass membrane protein</topology>
    </subcellularLocation>
</comment>
<evidence type="ECO:0000256" key="1">
    <source>
        <dbReference type="ARBA" id="ARBA00003257"/>
    </source>
</evidence>
<dbReference type="GO" id="GO:0005743">
    <property type="term" value="C:mitochondrial inner membrane"/>
    <property type="evidence" value="ECO:0007669"/>
    <property type="project" value="UniProtKB-SubCell"/>
</dbReference>
<dbReference type="AlphaFoldDB" id="K7ZVX3"/>
<evidence type="ECO:0000256" key="2">
    <source>
        <dbReference type="ARBA" id="ARBA00004448"/>
    </source>
</evidence>
<reference evidence="21" key="1">
    <citation type="journal article" date="2012" name="Curr. Biol.">
        <title>Mitogenomic phylogenetic analysis supports continental-scale vicariance in subterranean thalassoid crustaceans.</title>
        <authorList>
            <person name="Bauza-Ribot M.M."/>
            <person name="Juan C."/>
            <person name="Nardi F."/>
            <person name="Oromi P."/>
            <person name="Pons J."/>
            <person name="Jaume D."/>
        </authorList>
    </citation>
    <scope>NUCLEOTIDE SEQUENCE</scope>
</reference>
<evidence type="ECO:0000256" key="15">
    <source>
        <dbReference type="ARBA" id="ARBA00023136"/>
    </source>
</evidence>
<keyword evidence="12 17" id="KW-0520">NAD</keyword>
<evidence type="ECO:0000256" key="16">
    <source>
        <dbReference type="ARBA" id="ARBA00049551"/>
    </source>
</evidence>
<feature type="transmembrane region" description="Helical" evidence="17">
    <location>
        <begin position="374"/>
        <end position="395"/>
    </location>
</feature>
<evidence type="ECO:0000256" key="11">
    <source>
        <dbReference type="ARBA" id="ARBA00022989"/>
    </source>
</evidence>
<feature type="transmembrane region" description="Helical" evidence="17">
    <location>
        <begin position="153"/>
        <end position="172"/>
    </location>
</feature>
<comment type="function">
    <text evidence="1">Core subunit of the mitochondrial membrane respiratory chain NADH dehydrogenase (Complex I) that is believed to belong to the minimal assembly required for catalysis. Complex I functions in the transfer of electrons from NADH to the respiratory chain. The immediate electron acceptor for the enzyme is believed to be ubiquinone.</text>
</comment>
<feature type="transmembrane region" description="Helical" evidence="17">
    <location>
        <begin position="480"/>
        <end position="500"/>
    </location>
</feature>
<feature type="transmembrane region" description="Helical" evidence="17">
    <location>
        <begin position="87"/>
        <end position="106"/>
    </location>
</feature>
<feature type="transmembrane region" description="Helical" evidence="17">
    <location>
        <begin position="334"/>
        <end position="354"/>
    </location>
</feature>
<keyword evidence="7 17" id="KW-0812">Transmembrane</keyword>
<keyword evidence="5 17" id="KW-0813">Transport</keyword>
<evidence type="ECO:0000256" key="14">
    <source>
        <dbReference type="ARBA" id="ARBA00023128"/>
    </source>
</evidence>
<dbReference type="Pfam" id="PF00662">
    <property type="entry name" value="Proton_antipo_N"/>
    <property type="match status" value="1"/>
</dbReference>
<evidence type="ECO:0000256" key="5">
    <source>
        <dbReference type="ARBA" id="ARBA00022448"/>
    </source>
</evidence>
<dbReference type="InterPro" id="IPR010934">
    <property type="entry name" value="NADH_DH_su5_C"/>
</dbReference>
<dbReference type="EC" id="7.1.1.2" evidence="3 17"/>
<dbReference type="EMBL" id="HE860512">
    <property type="protein sequence ID" value="CCI69566.1"/>
    <property type="molecule type" value="Genomic_DNA"/>
</dbReference>
<feature type="transmembrane region" description="Helical" evidence="17">
    <location>
        <begin position="50"/>
        <end position="75"/>
    </location>
</feature>
<comment type="similarity">
    <text evidence="17">Belongs to the complex I subunit 5 family.</text>
</comment>
<feature type="transmembrane region" description="Helical" evidence="17">
    <location>
        <begin position="550"/>
        <end position="568"/>
    </location>
</feature>
<feature type="domain" description="NADH:quinone oxidoreductase/Mrp antiporter transmembrane" evidence="18">
    <location>
        <begin position="108"/>
        <end position="379"/>
    </location>
</feature>
<comment type="catalytic activity">
    <reaction evidence="16 17">
        <text>a ubiquinone + NADH + 5 H(+)(in) = a ubiquinol + NAD(+) + 4 H(+)(out)</text>
        <dbReference type="Rhea" id="RHEA:29091"/>
        <dbReference type="Rhea" id="RHEA-COMP:9565"/>
        <dbReference type="Rhea" id="RHEA-COMP:9566"/>
        <dbReference type="ChEBI" id="CHEBI:15378"/>
        <dbReference type="ChEBI" id="CHEBI:16389"/>
        <dbReference type="ChEBI" id="CHEBI:17976"/>
        <dbReference type="ChEBI" id="CHEBI:57540"/>
        <dbReference type="ChEBI" id="CHEBI:57945"/>
        <dbReference type="EC" id="7.1.1.2"/>
    </reaction>
</comment>
<dbReference type="GO" id="GO:0042773">
    <property type="term" value="P:ATP synthesis coupled electron transport"/>
    <property type="evidence" value="ECO:0007669"/>
    <property type="project" value="InterPro"/>
</dbReference>
<dbReference type="GO" id="GO:0008137">
    <property type="term" value="F:NADH dehydrogenase (ubiquinone) activity"/>
    <property type="evidence" value="ECO:0007669"/>
    <property type="project" value="UniProtKB-EC"/>
</dbReference>
<evidence type="ECO:0000259" key="20">
    <source>
        <dbReference type="Pfam" id="PF06455"/>
    </source>
</evidence>
<feature type="domain" description="NADH dehydrogenase subunit 5 C-terminal" evidence="20">
    <location>
        <begin position="389"/>
        <end position="568"/>
    </location>
</feature>
<evidence type="ECO:0000256" key="13">
    <source>
        <dbReference type="ARBA" id="ARBA00023075"/>
    </source>
</evidence>
<evidence type="ECO:0000256" key="4">
    <source>
        <dbReference type="ARBA" id="ARBA00021096"/>
    </source>
</evidence>
<dbReference type="GO" id="GO:0003954">
    <property type="term" value="F:NADH dehydrogenase activity"/>
    <property type="evidence" value="ECO:0007669"/>
    <property type="project" value="TreeGrafter"/>
</dbReference>
<reference evidence="21" key="2">
    <citation type="submission" date="2012-06" db="EMBL/GenBank/DDBJ databases">
        <authorList>
            <person name="Fan L."/>
        </authorList>
    </citation>
    <scope>NUCLEOTIDE SEQUENCE</scope>
</reference>
<dbReference type="InterPro" id="IPR001516">
    <property type="entry name" value="Proton_antipo_N"/>
</dbReference>
<evidence type="ECO:0000259" key="18">
    <source>
        <dbReference type="Pfam" id="PF00361"/>
    </source>
</evidence>